<evidence type="ECO:0000313" key="3">
    <source>
        <dbReference type="EMBL" id="MEV5506579.1"/>
    </source>
</evidence>
<comment type="caution">
    <text evidence="3">The sequence shown here is derived from an EMBL/GenBank/DDBJ whole genome shotgun (WGS) entry which is preliminary data.</text>
</comment>
<keyword evidence="2" id="KW-0812">Transmembrane</keyword>
<accession>A0ABV3JWC8</accession>
<feature type="transmembrane region" description="Helical" evidence="2">
    <location>
        <begin position="21"/>
        <end position="41"/>
    </location>
</feature>
<evidence type="ECO:0008006" key="5">
    <source>
        <dbReference type="Google" id="ProtNLM"/>
    </source>
</evidence>
<proteinExistence type="predicted"/>
<feature type="region of interest" description="Disordered" evidence="1">
    <location>
        <begin position="44"/>
        <end position="85"/>
    </location>
</feature>
<keyword evidence="4" id="KW-1185">Reference proteome</keyword>
<name>A0ABV3JWC8_STRON</name>
<keyword evidence="2" id="KW-1133">Transmembrane helix</keyword>
<keyword evidence="2" id="KW-0472">Membrane</keyword>
<dbReference type="RefSeq" id="WP_109279652.1">
    <property type="nucleotide sequence ID" value="NZ_JBFAUK010000005.1"/>
</dbReference>
<reference evidence="3 4" key="1">
    <citation type="submission" date="2024-06" db="EMBL/GenBank/DDBJ databases">
        <title>The Natural Products Discovery Center: Release of the First 8490 Sequenced Strains for Exploring Actinobacteria Biosynthetic Diversity.</title>
        <authorList>
            <person name="Kalkreuter E."/>
            <person name="Kautsar S.A."/>
            <person name="Yang D."/>
            <person name="Bader C.D."/>
            <person name="Teijaro C.N."/>
            <person name="Fluegel L."/>
            <person name="Davis C.M."/>
            <person name="Simpson J.R."/>
            <person name="Lauterbach L."/>
            <person name="Steele A.D."/>
            <person name="Gui C."/>
            <person name="Meng S."/>
            <person name="Li G."/>
            <person name="Viehrig K."/>
            <person name="Ye F."/>
            <person name="Su P."/>
            <person name="Kiefer A.F."/>
            <person name="Nichols A."/>
            <person name="Cepeda A.J."/>
            <person name="Yan W."/>
            <person name="Fan B."/>
            <person name="Jiang Y."/>
            <person name="Adhikari A."/>
            <person name="Zheng C.-J."/>
            <person name="Schuster L."/>
            <person name="Cowan T.M."/>
            <person name="Smanski M.J."/>
            <person name="Chevrette M.G."/>
            <person name="De Carvalho L.P.S."/>
            <person name="Shen B."/>
        </authorList>
    </citation>
    <scope>NUCLEOTIDE SEQUENCE [LARGE SCALE GENOMIC DNA]</scope>
    <source>
        <strain evidence="3 4">NPDC052347</strain>
    </source>
</reference>
<organism evidence="3 4">
    <name type="scientific">Streptomyces orinoci</name>
    <name type="common">Streptoverticillium orinoci</name>
    <dbReference type="NCBI Taxonomy" id="67339"/>
    <lineage>
        <taxon>Bacteria</taxon>
        <taxon>Bacillati</taxon>
        <taxon>Actinomycetota</taxon>
        <taxon>Actinomycetes</taxon>
        <taxon>Kitasatosporales</taxon>
        <taxon>Streptomycetaceae</taxon>
        <taxon>Streptomyces</taxon>
    </lineage>
</organism>
<evidence type="ECO:0000313" key="4">
    <source>
        <dbReference type="Proteomes" id="UP001552594"/>
    </source>
</evidence>
<feature type="compositionally biased region" description="Low complexity" evidence="1">
    <location>
        <begin position="52"/>
        <end position="74"/>
    </location>
</feature>
<sequence>MPNPFTSLSGYGATWSTKRRVLLVAVAITALLAVASIAAWFTGNDGPRHEGSTTPSATDSATASADPTQAPTSSGTGSVPRPPRISDPLAYAKAAALMLWSYDTRTTSRDQELAGMQAWMTTEAKYTDWPSVSGQVPDPVLWSRMHHNAQHATAKVTDAHYPSAFKQALADDPSAITEAYLYYVTVTGTQQIAWTKGGSGAEDRAVTLAVQCRPSHDCALAAIGPDVAP</sequence>
<evidence type="ECO:0000256" key="1">
    <source>
        <dbReference type="SAM" id="MobiDB-lite"/>
    </source>
</evidence>
<evidence type="ECO:0000256" key="2">
    <source>
        <dbReference type="SAM" id="Phobius"/>
    </source>
</evidence>
<gene>
    <name evidence="3" type="ORF">AB0L16_08870</name>
</gene>
<protein>
    <recommendedName>
        <fullName evidence="5">Secreted protein</fullName>
    </recommendedName>
</protein>
<dbReference type="Proteomes" id="UP001552594">
    <property type="component" value="Unassembled WGS sequence"/>
</dbReference>
<dbReference type="EMBL" id="JBFAUK010000005">
    <property type="protein sequence ID" value="MEV5506579.1"/>
    <property type="molecule type" value="Genomic_DNA"/>
</dbReference>